<sequence length="275" mass="30682">MIALDLDGTLALQNHEVSPLTRDALDDLHHNGVEVVIATGRRYRTTRYVIENLGFDVFAVCNGGALVKAPDQSTVYNENFSILPFLMLTRELNLTLFAQRDAHDHGGADFVLDSVPAWNEVTDRHVANNHDWCEVRDLTNSGKEFMVAGCFGHEKELNRLADQIANDNGSIYKTIIVPHLESEWFYCEISLAHVDKWQGLRKILPQFNLATENVCTVGDQLNDMAMVTAAGHGVAMANGHAELQAAADFVCGHNQSDGILDVIDYIHEHNRRYQV</sequence>
<dbReference type="AlphaFoldDB" id="A0A381W2K8"/>
<dbReference type="GO" id="GO:0016791">
    <property type="term" value="F:phosphatase activity"/>
    <property type="evidence" value="ECO:0007669"/>
    <property type="project" value="TreeGrafter"/>
</dbReference>
<dbReference type="GO" id="GO:0000287">
    <property type="term" value="F:magnesium ion binding"/>
    <property type="evidence" value="ECO:0007669"/>
    <property type="project" value="TreeGrafter"/>
</dbReference>
<accession>A0A381W2K8</accession>
<dbReference type="PANTHER" id="PTHR10000">
    <property type="entry name" value="PHOSPHOSERINE PHOSPHATASE"/>
    <property type="match status" value="1"/>
</dbReference>
<dbReference type="Gene3D" id="3.30.1240.10">
    <property type="match status" value="1"/>
</dbReference>
<name>A0A381W2K8_9ZZZZ</name>
<evidence type="ECO:0000313" key="1">
    <source>
        <dbReference type="EMBL" id="SVA46127.1"/>
    </source>
</evidence>
<dbReference type="Pfam" id="PF08282">
    <property type="entry name" value="Hydrolase_3"/>
    <property type="match status" value="1"/>
</dbReference>
<dbReference type="InterPro" id="IPR023214">
    <property type="entry name" value="HAD_sf"/>
</dbReference>
<dbReference type="EMBL" id="UINC01010364">
    <property type="protein sequence ID" value="SVA46127.1"/>
    <property type="molecule type" value="Genomic_DNA"/>
</dbReference>
<protein>
    <submittedName>
        <fullName evidence="1">Uncharacterized protein</fullName>
    </submittedName>
</protein>
<dbReference type="InterPro" id="IPR006379">
    <property type="entry name" value="HAD-SF_hydro_IIB"/>
</dbReference>
<dbReference type="PANTHER" id="PTHR10000:SF8">
    <property type="entry name" value="HAD SUPERFAMILY HYDROLASE-LIKE, TYPE 3"/>
    <property type="match status" value="1"/>
</dbReference>
<proteinExistence type="predicted"/>
<dbReference type="SUPFAM" id="SSF56784">
    <property type="entry name" value="HAD-like"/>
    <property type="match status" value="1"/>
</dbReference>
<gene>
    <name evidence="1" type="ORF">METZ01_LOCUS98981</name>
</gene>
<dbReference type="InterPro" id="IPR036412">
    <property type="entry name" value="HAD-like_sf"/>
</dbReference>
<dbReference type="Gene3D" id="3.40.50.1000">
    <property type="entry name" value="HAD superfamily/HAD-like"/>
    <property type="match status" value="1"/>
</dbReference>
<reference evidence="1" key="1">
    <citation type="submission" date="2018-05" db="EMBL/GenBank/DDBJ databases">
        <authorList>
            <person name="Lanie J.A."/>
            <person name="Ng W.-L."/>
            <person name="Kazmierczak K.M."/>
            <person name="Andrzejewski T.M."/>
            <person name="Davidsen T.M."/>
            <person name="Wayne K.J."/>
            <person name="Tettelin H."/>
            <person name="Glass J.I."/>
            <person name="Rusch D."/>
            <person name="Podicherti R."/>
            <person name="Tsui H.-C.T."/>
            <person name="Winkler M.E."/>
        </authorList>
    </citation>
    <scope>NUCLEOTIDE SEQUENCE</scope>
</reference>
<organism evidence="1">
    <name type="scientific">marine metagenome</name>
    <dbReference type="NCBI Taxonomy" id="408172"/>
    <lineage>
        <taxon>unclassified sequences</taxon>
        <taxon>metagenomes</taxon>
        <taxon>ecological metagenomes</taxon>
    </lineage>
</organism>
<dbReference type="NCBIfam" id="TIGR01484">
    <property type="entry name" value="HAD-SF-IIB"/>
    <property type="match status" value="1"/>
</dbReference>
<dbReference type="GO" id="GO:0005829">
    <property type="term" value="C:cytosol"/>
    <property type="evidence" value="ECO:0007669"/>
    <property type="project" value="TreeGrafter"/>
</dbReference>